<evidence type="ECO:0000313" key="3">
    <source>
        <dbReference type="Proteomes" id="UP000434276"/>
    </source>
</evidence>
<accession>A0A5S9U3M6</accession>
<name>A0A5S9U3M6_ARATH</name>
<dbReference type="EMBL" id="CACSHJ010000087">
    <property type="protein sequence ID" value="CAA0196619.1"/>
    <property type="molecule type" value="Genomic_DNA"/>
</dbReference>
<dbReference type="AlphaFoldDB" id="A0A5S9U3M6"/>
<organism evidence="2 3">
    <name type="scientific">Arabidopsis thaliana</name>
    <name type="common">Mouse-ear cress</name>
    <dbReference type="NCBI Taxonomy" id="3702"/>
    <lineage>
        <taxon>Eukaryota</taxon>
        <taxon>Viridiplantae</taxon>
        <taxon>Streptophyta</taxon>
        <taxon>Embryophyta</taxon>
        <taxon>Tracheophyta</taxon>
        <taxon>Spermatophyta</taxon>
        <taxon>Magnoliopsida</taxon>
        <taxon>eudicotyledons</taxon>
        <taxon>Gunneridae</taxon>
        <taxon>Pentapetalae</taxon>
        <taxon>rosids</taxon>
        <taxon>malvids</taxon>
        <taxon>Brassicales</taxon>
        <taxon>Brassicaceae</taxon>
        <taxon>Camelineae</taxon>
        <taxon>Arabidopsis</taxon>
    </lineage>
</organism>
<dbReference type="OrthoDB" id="1021286at2759"/>
<protein>
    <submittedName>
        <fullName evidence="2">Uncharacterized protein</fullName>
    </submittedName>
</protein>
<sequence length="77" mass="8749">MDVFISEEYINRRRLEKKAAAVAGKSMRFGSASSKRPEKRHSYPRMSESPPDNEFRVTGGGGGVYDSFAFVFHWFSP</sequence>
<feature type="region of interest" description="Disordered" evidence="1">
    <location>
        <begin position="26"/>
        <end position="54"/>
    </location>
</feature>
<gene>
    <name evidence="2" type="ORF">C24_LOCUS1305</name>
</gene>
<proteinExistence type="predicted"/>
<dbReference type="ExpressionAtlas" id="A0A5S9U3M6">
    <property type="expression patterns" value="baseline and differential"/>
</dbReference>
<reference evidence="2 3" key="1">
    <citation type="submission" date="2019-12" db="EMBL/GenBank/DDBJ databases">
        <authorList>
            <person name="Jiao W.-B."/>
            <person name="Schneeberger K."/>
        </authorList>
    </citation>
    <scope>NUCLEOTIDE SEQUENCE [LARGE SCALE GENOMIC DNA]</scope>
    <source>
        <strain evidence="3">cv. C24</strain>
    </source>
</reference>
<evidence type="ECO:0000256" key="1">
    <source>
        <dbReference type="SAM" id="MobiDB-lite"/>
    </source>
</evidence>
<evidence type="ECO:0000313" key="2">
    <source>
        <dbReference type="EMBL" id="CAA0196619.1"/>
    </source>
</evidence>
<dbReference type="Proteomes" id="UP000434276">
    <property type="component" value="Unassembled WGS sequence"/>
</dbReference>